<reference evidence="8 9" key="1">
    <citation type="submission" date="2012-06" db="EMBL/GenBank/DDBJ databases">
        <title>Draft Genome Sequence of Lactobacillus pasteurii CRBIP 24.76T.</title>
        <authorList>
            <person name="Cousin S."/>
            <person name="Bouchier C."/>
            <person name="Loux V."/>
            <person name="Ma L."/>
            <person name="Creno S."/>
            <person name="Bizet C."/>
            <person name="Clermont D."/>
        </authorList>
    </citation>
    <scope>NUCLEOTIDE SEQUENCE [LARGE SCALE GENOMIC DNA]</scope>
    <source>
        <strain evidence="9">CRBIP 24.76T</strain>
    </source>
</reference>
<dbReference type="OrthoDB" id="9792313at2"/>
<evidence type="ECO:0000313" key="8">
    <source>
        <dbReference type="EMBL" id="CCI85435.1"/>
    </source>
</evidence>
<dbReference type="RefSeq" id="WP_009559987.1">
    <property type="nucleotide sequence ID" value="NZ_AYZN01000001.1"/>
</dbReference>
<protein>
    <recommendedName>
        <fullName evidence="2 5">Cell shape-determining protein MreC</fullName>
    </recommendedName>
    <alternativeName>
        <fullName evidence="4 5">Cell shape protein MreC</fullName>
    </alternativeName>
</protein>
<dbReference type="InterPro" id="IPR055342">
    <property type="entry name" value="MreC_beta-barrel_core"/>
</dbReference>
<dbReference type="PIRSF" id="PIRSF038471">
    <property type="entry name" value="MreC"/>
    <property type="match status" value="1"/>
</dbReference>
<accession>I7JYD1</accession>
<dbReference type="Gene3D" id="1.20.5.490">
    <property type="entry name" value="Single helix bin"/>
    <property type="match status" value="1"/>
</dbReference>
<evidence type="ECO:0000256" key="5">
    <source>
        <dbReference type="PIRNR" id="PIRNR038471"/>
    </source>
</evidence>
<evidence type="ECO:0000313" key="9">
    <source>
        <dbReference type="Proteomes" id="UP000009311"/>
    </source>
</evidence>
<dbReference type="Gene3D" id="2.40.10.340">
    <property type="entry name" value="Rod shape-determining protein MreC, domain 1"/>
    <property type="match status" value="1"/>
</dbReference>
<evidence type="ECO:0000256" key="3">
    <source>
        <dbReference type="ARBA" id="ARBA00022960"/>
    </source>
</evidence>
<dbReference type="PANTHER" id="PTHR34138">
    <property type="entry name" value="CELL SHAPE-DETERMINING PROTEIN MREC"/>
    <property type="match status" value="1"/>
</dbReference>
<dbReference type="InterPro" id="IPR007221">
    <property type="entry name" value="MreC"/>
</dbReference>
<dbReference type="AlphaFoldDB" id="I7JYD1"/>
<evidence type="ECO:0000259" key="7">
    <source>
        <dbReference type="Pfam" id="PF04085"/>
    </source>
</evidence>
<dbReference type="eggNOG" id="COG1792">
    <property type="taxonomic scope" value="Bacteria"/>
</dbReference>
<evidence type="ECO:0000256" key="2">
    <source>
        <dbReference type="ARBA" id="ARBA00013855"/>
    </source>
</evidence>
<keyword evidence="9" id="KW-1185">Reference proteome</keyword>
<evidence type="ECO:0000256" key="6">
    <source>
        <dbReference type="SAM" id="Coils"/>
    </source>
</evidence>
<dbReference type="Pfam" id="PF04085">
    <property type="entry name" value="MreC"/>
    <property type="match status" value="1"/>
</dbReference>
<dbReference type="Gene3D" id="2.40.10.350">
    <property type="entry name" value="Rod shape-determining protein MreC, domain 2"/>
    <property type="match status" value="1"/>
</dbReference>
<keyword evidence="6" id="KW-0175">Coiled coil</keyword>
<feature type="coiled-coil region" evidence="6">
    <location>
        <begin position="89"/>
        <end position="116"/>
    </location>
</feature>
<evidence type="ECO:0000256" key="4">
    <source>
        <dbReference type="ARBA" id="ARBA00032089"/>
    </source>
</evidence>
<dbReference type="STRING" id="1423790.BN53_04950"/>
<dbReference type="InterPro" id="IPR042177">
    <property type="entry name" value="Cell/Rod_1"/>
</dbReference>
<dbReference type="NCBIfam" id="TIGR00219">
    <property type="entry name" value="mreC"/>
    <property type="match status" value="1"/>
</dbReference>
<proteinExistence type="inferred from homology"/>
<dbReference type="PATRIC" id="fig|1423790.3.peg.408"/>
<feature type="domain" description="Rod shape-determining protein MreC beta-barrel core" evidence="7">
    <location>
        <begin position="126"/>
        <end position="277"/>
    </location>
</feature>
<gene>
    <name evidence="8" type="ORF">BN53_04950</name>
</gene>
<dbReference type="InterPro" id="IPR042175">
    <property type="entry name" value="Cell/Rod_MreC_2"/>
</dbReference>
<dbReference type="GO" id="GO:0008360">
    <property type="term" value="P:regulation of cell shape"/>
    <property type="evidence" value="ECO:0007669"/>
    <property type="project" value="UniProtKB-KW"/>
</dbReference>
<name>I7JYD1_9LACO</name>
<comment type="function">
    <text evidence="5">Involved in formation and maintenance of cell shape.</text>
</comment>
<comment type="similarity">
    <text evidence="1 5">Belongs to the MreC family.</text>
</comment>
<evidence type="ECO:0000256" key="1">
    <source>
        <dbReference type="ARBA" id="ARBA00009369"/>
    </source>
</evidence>
<dbReference type="Proteomes" id="UP000009311">
    <property type="component" value="Unassembled WGS sequence"/>
</dbReference>
<organism evidence="8 9">
    <name type="scientific">Lactobacillus pasteurii DSM 23907 = CRBIP 24.76</name>
    <dbReference type="NCBI Taxonomy" id="1423790"/>
    <lineage>
        <taxon>Bacteria</taxon>
        <taxon>Bacillati</taxon>
        <taxon>Bacillota</taxon>
        <taxon>Bacilli</taxon>
        <taxon>Lactobacillales</taxon>
        <taxon>Lactobacillaceae</taxon>
        <taxon>Lactobacillus</taxon>
    </lineage>
</organism>
<comment type="caution">
    <text evidence="8">The sequence shown here is derived from an EMBL/GenBank/DDBJ whole genome shotgun (WGS) entry which is preliminary data.</text>
</comment>
<sequence>MKKFLQNKKLLTTFVVVIVFFAVLGGSVSLRNKRNTPLLIQSFGNDVVALGARIINVPVGLISGGLTNVNDILNAQNENDYLKKQVTDLGQTKAQNQALRAENKQLKAAIKIKNTLTDYNTIIASVVSRSNDTWSDVLVIDKGSASGIKKNQAVMSDGGVIGRVIEANAASAKVELLTTTDKSANRFAVQAKASNGKVVHGIITVNSDSSLAFSQVNDNLKLKPGTAVYTSGMGGNSPKGLLIGTVTKTMKDQFGLSNLINIKPAGDLDNPSVVSVIVRKVAN</sequence>
<dbReference type="EMBL" id="CAKD01000021">
    <property type="protein sequence ID" value="CCI85435.1"/>
    <property type="molecule type" value="Genomic_DNA"/>
</dbReference>
<dbReference type="PANTHER" id="PTHR34138:SF1">
    <property type="entry name" value="CELL SHAPE-DETERMINING PROTEIN MREC"/>
    <property type="match status" value="1"/>
</dbReference>
<keyword evidence="3 5" id="KW-0133">Cell shape</keyword>
<dbReference type="GO" id="GO:0005886">
    <property type="term" value="C:plasma membrane"/>
    <property type="evidence" value="ECO:0007669"/>
    <property type="project" value="TreeGrafter"/>
</dbReference>